<dbReference type="SUPFAM" id="SSF50022">
    <property type="entry name" value="ISP domain"/>
    <property type="match status" value="1"/>
</dbReference>
<accession>A0A4R0X292</accession>
<dbReference type="PANTHER" id="PTHR43756:SF5">
    <property type="entry name" value="CHOLINE MONOOXYGENASE, CHLOROPLASTIC"/>
    <property type="match status" value="1"/>
</dbReference>
<proteinExistence type="inferred from homology"/>
<keyword evidence="3" id="KW-0479">Metal-binding</keyword>
<dbReference type="PROSITE" id="PS00570">
    <property type="entry name" value="RING_HYDROXYL_ALPHA"/>
    <property type="match status" value="1"/>
</dbReference>
<name>A0A4R0X292_9BURK</name>
<keyword evidence="4" id="KW-0560">Oxidoreductase</keyword>
<keyword evidence="5" id="KW-0408">Iron</keyword>
<dbReference type="InterPro" id="IPR001663">
    <property type="entry name" value="Rng_hydr_dOase-A"/>
</dbReference>
<keyword evidence="9" id="KW-1185">Reference proteome</keyword>
<evidence type="ECO:0000256" key="6">
    <source>
        <dbReference type="ARBA" id="ARBA00023014"/>
    </source>
</evidence>
<dbReference type="GO" id="GO:0051537">
    <property type="term" value="F:2 iron, 2 sulfur cluster binding"/>
    <property type="evidence" value="ECO:0007669"/>
    <property type="project" value="UniProtKB-KW"/>
</dbReference>
<evidence type="ECO:0000256" key="3">
    <source>
        <dbReference type="ARBA" id="ARBA00022723"/>
    </source>
</evidence>
<evidence type="ECO:0000313" key="9">
    <source>
        <dbReference type="Proteomes" id="UP000294200"/>
    </source>
</evidence>
<reference evidence="8 9" key="1">
    <citation type="submission" date="2017-02" db="EMBL/GenBank/DDBJ databases">
        <title>Paraburkholderia sophoroidis sp. nov. and Paraburkholderia steynii sp. nov. rhizobial symbionts of the fynbos legume Hypocalyptus sophoroides.</title>
        <authorList>
            <person name="Steenkamp E.T."/>
            <person name="Beukes C.W."/>
            <person name="Van Zyl E."/>
            <person name="Avontuur J."/>
            <person name="Chan W.Y."/>
            <person name="Hassen A."/>
            <person name="Palmer M."/>
            <person name="Mthombeni L."/>
            <person name="Phalane F."/>
            <person name="Sereme K."/>
            <person name="Venter S.N."/>
        </authorList>
    </citation>
    <scope>NUCLEOTIDE SEQUENCE [LARGE SCALE GENOMIC DNA]</scope>
    <source>
        <strain evidence="8 9">HC1.1ba</strain>
    </source>
</reference>
<keyword evidence="2" id="KW-0001">2Fe-2S</keyword>
<protein>
    <recommendedName>
        <fullName evidence="7">Rieske domain-containing protein</fullName>
    </recommendedName>
</protein>
<dbReference type="GO" id="GO:0016491">
    <property type="term" value="F:oxidoreductase activity"/>
    <property type="evidence" value="ECO:0007669"/>
    <property type="project" value="UniProtKB-KW"/>
</dbReference>
<sequence length="121" mass="13572">MLITRAHRARWHVFFNACSHRANQLETAPSGNKLEFECPYHRWIFDANGELIGCPAKPGDFPESFKKSDYPLNAPRVAIVLGLIFVTLSDETPDINEWMDGWHDQLKLALDGGGNCACSVI</sequence>
<evidence type="ECO:0000259" key="7">
    <source>
        <dbReference type="PROSITE" id="PS51296"/>
    </source>
</evidence>
<gene>
    <name evidence="8" type="ORF">BZM27_53525</name>
</gene>
<dbReference type="EMBL" id="MWML01000785">
    <property type="protein sequence ID" value="TCG02752.1"/>
    <property type="molecule type" value="Genomic_DNA"/>
</dbReference>
<dbReference type="Gene3D" id="2.102.10.10">
    <property type="entry name" value="Rieske [2Fe-2S] iron-sulphur domain"/>
    <property type="match status" value="1"/>
</dbReference>
<dbReference type="InterPro" id="IPR036922">
    <property type="entry name" value="Rieske_2Fe-2S_sf"/>
</dbReference>
<dbReference type="InterPro" id="IPR017941">
    <property type="entry name" value="Rieske_2Fe-2S"/>
</dbReference>
<evidence type="ECO:0000313" key="8">
    <source>
        <dbReference type="EMBL" id="TCG02752.1"/>
    </source>
</evidence>
<dbReference type="AlphaFoldDB" id="A0A4R0X292"/>
<dbReference type="GO" id="GO:0005506">
    <property type="term" value="F:iron ion binding"/>
    <property type="evidence" value="ECO:0007669"/>
    <property type="project" value="InterPro"/>
</dbReference>
<keyword evidence="6" id="KW-0411">Iron-sulfur</keyword>
<dbReference type="PROSITE" id="PS51296">
    <property type="entry name" value="RIESKE"/>
    <property type="match status" value="1"/>
</dbReference>
<evidence type="ECO:0000256" key="1">
    <source>
        <dbReference type="ARBA" id="ARBA00008751"/>
    </source>
</evidence>
<dbReference type="InterPro" id="IPR015881">
    <property type="entry name" value="ARHD_Rieske_2Fe_2S"/>
</dbReference>
<evidence type="ECO:0000256" key="5">
    <source>
        <dbReference type="ARBA" id="ARBA00023004"/>
    </source>
</evidence>
<dbReference type="Proteomes" id="UP000294200">
    <property type="component" value="Unassembled WGS sequence"/>
</dbReference>
<evidence type="ECO:0000256" key="2">
    <source>
        <dbReference type="ARBA" id="ARBA00022714"/>
    </source>
</evidence>
<comment type="similarity">
    <text evidence="1">Belongs to the bacterial ring-hydroxylating dioxygenase alpha subunit family.</text>
</comment>
<feature type="domain" description="Rieske" evidence="7">
    <location>
        <begin position="1"/>
        <end position="86"/>
    </location>
</feature>
<dbReference type="PRINTS" id="PR00090">
    <property type="entry name" value="RNGDIOXGNASE"/>
</dbReference>
<feature type="non-terminal residue" evidence="8">
    <location>
        <position position="121"/>
    </location>
</feature>
<dbReference type="PANTHER" id="PTHR43756">
    <property type="entry name" value="CHOLINE MONOOXYGENASE, CHLOROPLASTIC"/>
    <property type="match status" value="1"/>
</dbReference>
<organism evidence="8 9">
    <name type="scientific">Paraburkholderia steynii</name>
    <dbReference type="NCBI Taxonomy" id="1245441"/>
    <lineage>
        <taxon>Bacteria</taxon>
        <taxon>Pseudomonadati</taxon>
        <taxon>Pseudomonadota</taxon>
        <taxon>Betaproteobacteria</taxon>
        <taxon>Burkholderiales</taxon>
        <taxon>Burkholderiaceae</taxon>
        <taxon>Paraburkholderia</taxon>
    </lineage>
</organism>
<evidence type="ECO:0000256" key="4">
    <source>
        <dbReference type="ARBA" id="ARBA00023002"/>
    </source>
</evidence>
<dbReference type="Pfam" id="PF00355">
    <property type="entry name" value="Rieske"/>
    <property type="match status" value="1"/>
</dbReference>
<comment type="caution">
    <text evidence="8">The sequence shown here is derived from an EMBL/GenBank/DDBJ whole genome shotgun (WGS) entry which is preliminary data.</text>
</comment>